<evidence type="ECO:0000259" key="9">
    <source>
        <dbReference type="PROSITE" id="PS50850"/>
    </source>
</evidence>
<comment type="subcellular location">
    <subcellularLocation>
        <location evidence="1">Membrane</location>
        <topology evidence="1">Multi-pass membrane protein</topology>
    </subcellularLocation>
</comment>
<keyword evidence="11" id="KW-1185">Reference proteome</keyword>
<dbReference type="AlphaFoldDB" id="A0A7H8R5U6"/>
<feature type="transmembrane region" description="Helical" evidence="8">
    <location>
        <begin position="309"/>
        <end position="331"/>
    </location>
</feature>
<dbReference type="GO" id="GO:0016020">
    <property type="term" value="C:membrane"/>
    <property type="evidence" value="ECO:0007669"/>
    <property type="project" value="UniProtKB-SubCell"/>
</dbReference>
<feature type="transmembrane region" description="Helical" evidence="8">
    <location>
        <begin position="87"/>
        <end position="112"/>
    </location>
</feature>
<dbReference type="PRINTS" id="PR00171">
    <property type="entry name" value="SUGRTRNSPORT"/>
</dbReference>
<evidence type="ECO:0000256" key="7">
    <source>
        <dbReference type="RuleBase" id="RU003346"/>
    </source>
</evidence>
<dbReference type="InterPro" id="IPR036259">
    <property type="entry name" value="MFS_trans_sf"/>
</dbReference>
<dbReference type="FunFam" id="1.20.1250.20:FF:000026">
    <property type="entry name" value="MFS quinate transporter QutD"/>
    <property type="match status" value="1"/>
</dbReference>
<evidence type="ECO:0000256" key="1">
    <source>
        <dbReference type="ARBA" id="ARBA00004141"/>
    </source>
</evidence>
<keyword evidence="4 8" id="KW-0812">Transmembrane</keyword>
<feature type="transmembrane region" description="Helical" evidence="8">
    <location>
        <begin position="209"/>
        <end position="230"/>
    </location>
</feature>
<dbReference type="Proteomes" id="UP000509510">
    <property type="component" value="Chromosome V"/>
</dbReference>
<name>A0A7H8R5U6_TALRU</name>
<dbReference type="PROSITE" id="PS50850">
    <property type="entry name" value="MFS"/>
    <property type="match status" value="1"/>
</dbReference>
<evidence type="ECO:0000313" key="11">
    <source>
        <dbReference type="Proteomes" id="UP000509510"/>
    </source>
</evidence>
<evidence type="ECO:0000256" key="6">
    <source>
        <dbReference type="ARBA" id="ARBA00023136"/>
    </source>
</evidence>
<dbReference type="SUPFAM" id="SSF103473">
    <property type="entry name" value="MFS general substrate transporter"/>
    <property type="match status" value="1"/>
</dbReference>
<dbReference type="InterPro" id="IPR005828">
    <property type="entry name" value="MFS_sugar_transport-like"/>
</dbReference>
<dbReference type="RefSeq" id="XP_035347730.1">
    <property type="nucleotide sequence ID" value="XM_035491837.1"/>
</dbReference>
<dbReference type="PROSITE" id="PS00217">
    <property type="entry name" value="SUGAR_TRANSPORT_2"/>
    <property type="match status" value="1"/>
</dbReference>
<dbReference type="OrthoDB" id="8120565at2759"/>
<comment type="similarity">
    <text evidence="2 7">Belongs to the major facilitator superfamily. Sugar transporter (TC 2.A.1.1) family.</text>
</comment>
<dbReference type="NCBIfam" id="TIGR00879">
    <property type="entry name" value="SP"/>
    <property type="match status" value="1"/>
</dbReference>
<dbReference type="KEGG" id="trg:TRUGW13939_08708"/>
<dbReference type="GeneID" id="55996196"/>
<keyword evidence="3 7" id="KW-0813">Transport</keyword>
<feature type="transmembrane region" description="Helical" evidence="8">
    <location>
        <begin position="446"/>
        <end position="464"/>
    </location>
</feature>
<feature type="transmembrane region" description="Helical" evidence="8">
    <location>
        <begin position="343"/>
        <end position="366"/>
    </location>
</feature>
<feature type="transmembrane region" description="Helical" evidence="8">
    <location>
        <begin position="405"/>
        <end position="425"/>
    </location>
</feature>
<feature type="transmembrane region" description="Helical" evidence="8">
    <location>
        <begin position="119"/>
        <end position="138"/>
    </location>
</feature>
<gene>
    <name evidence="10" type="ORF">TRUGW13939_08708</name>
</gene>
<dbReference type="InterPro" id="IPR005829">
    <property type="entry name" value="Sugar_transporter_CS"/>
</dbReference>
<dbReference type="InterPro" id="IPR050360">
    <property type="entry name" value="MFS_Sugar_Transporters"/>
</dbReference>
<protein>
    <recommendedName>
        <fullName evidence="9">Major facilitator superfamily (MFS) profile domain-containing protein</fullName>
    </recommendedName>
</protein>
<dbReference type="InterPro" id="IPR003663">
    <property type="entry name" value="Sugar/inositol_transpt"/>
</dbReference>
<proteinExistence type="inferred from homology"/>
<accession>A0A7H8R5U6</accession>
<dbReference type="PANTHER" id="PTHR48022:SF14">
    <property type="entry name" value="MAJOR FACILITATOR SUPERFAMILY (MFS) PROFILE DOMAIN-CONTAINING PROTEIN-RELATED"/>
    <property type="match status" value="1"/>
</dbReference>
<dbReference type="InterPro" id="IPR020846">
    <property type="entry name" value="MFS_dom"/>
</dbReference>
<evidence type="ECO:0000256" key="4">
    <source>
        <dbReference type="ARBA" id="ARBA00022692"/>
    </source>
</evidence>
<evidence type="ECO:0000256" key="8">
    <source>
        <dbReference type="SAM" id="Phobius"/>
    </source>
</evidence>
<dbReference type="Pfam" id="PF00083">
    <property type="entry name" value="Sugar_tr"/>
    <property type="match status" value="1"/>
</dbReference>
<evidence type="ECO:0000256" key="2">
    <source>
        <dbReference type="ARBA" id="ARBA00010992"/>
    </source>
</evidence>
<evidence type="ECO:0000256" key="3">
    <source>
        <dbReference type="ARBA" id="ARBA00022448"/>
    </source>
</evidence>
<dbReference type="GO" id="GO:0005351">
    <property type="term" value="F:carbohydrate:proton symporter activity"/>
    <property type="evidence" value="ECO:0007669"/>
    <property type="project" value="TreeGrafter"/>
</dbReference>
<feature type="transmembrane region" description="Helical" evidence="8">
    <location>
        <begin position="373"/>
        <end position="393"/>
    </location>
</feature>
<feature type="transmembrane region" description="Helical" evidence="8">
    <location>
        <begin position="178"/>
        <end position="197"/>
    </location>
</feature>
<feature type="transmembrane region" description="Helical" evidence="8">
    <location>
        <begin position="144"/>
        <end position="166"/>
    </location>
</feature>
<feature type="domain" description="Major facilitator superfamily (MFS) profile" evidence="9">
    <location>
        <begin position="50"/>
        <end position="498"/>
    </location>
</feature>
<dbReference type="EMBL" id="CP055902">
    <property type="protein sequence ID" value="QKX61556.1"/>
    <property type="molecule type" value="Genomic_DNA"/>
</dbReference>
<feature type="transmembrane region" description="Helical" evidence="8">
    <location>
        <begin position="476"/>
        <end position="494"/>
    </location>
</feature>
<evidence type="ECO:0000256" key="5">
    <source>
        <dbReference type="ARBA" id="ARBA00022989"/>
    </source>
</evidence>
<dbReference type="PANTHER" id="PTHR48022">
    <property type="entry name" value="PLASTIDIC GLUCOSE TRANSPORTER 4"/>
    <property type="match status" value="1"/>
</dbReference>
<dbReference type="Gene3D" id="1.20.1250.20">
    <property type="entry name" value="MFS general substrate transporter like domains"/>
    <property type="match status" value="1"/>
</dbReference>
<sequence length="537" mass="58407">MDEDIKKPFPSAHAEHEEHTAITPGLLAPPVEYGPSGVRGLFSSGYVLGAASLASLGGFSFGYDQGVMSIINVMDQFHNTFPPAETAFGTGFMTGMLLLGAFIGCLFMPYLVDKISRKWALTCVVVIFDIGAIIQTAAQNYGMLVAGRAIGGIGVGTLAMAAPLYISEISPPNLRGTLLVLESISIVSGVVIAYWITFGTRYMAGEISFRLPIGLQMVCATILGFGIHLFPYSPRWLAMVGRRQESLASLTKLRGLPATDDRVCAEYEGIVAELELEKLLQEKRYPGASAYQREVNAWIDLFKNWRRTVVGCGVSFFQQFIGVNAFIYYAPTLFRSLGQSDEMSLVMSGIFNTLQLVAVAVCFMIIDQAGRRPLAVFGAFGSCVCYIVIAILSGLYSDDWPSHMAAGWACVAMAFCFILVFGVSYSPLGWALPSEVFPTTLRSKGVALSTCVNWLSNFIIGVITPPMMASCGYRTYIFFAVWCFLAGIWAFFLVPETSGKTLEEIDDLFGDTQGTEESEMVREAIALARSQMSSLSV</sequence>
<reference evidence="11" key="1">
    <citation type="submission" date="2020-06" db="EMBL/GenBank/DDBJ databases">
        <title>A chromosome-scale genome assembly of Talaromyces rugulosus W13939.</title>
        <authorList>
            <person name="Wang B."/>
            <person name="Guo L."/>
            <person name="Ye K."/>
            <person name="Wang L."/>
        </authorList>
    </citation>
    <scope>NUCLEOTIDE SEQUENCE [LARGE SCALE GENOMIC DNA]</scope>
    <source>
        <strain evidence="11">W13939</strain>
    </source>
</reference>
<evidence type="ECO:0000313" key="10">
    <source>
        <dbReference type="EMBL" id="QKX61556.1"/>
    </source>
</evidence>
<organism evidence="10 11">
    <name type="scientific">Talaromyces rugulosus</name>
    <name type="common">Penicillium rugulosum</name>
    <dbReference type="NCBI Taxonomy" id="121627"/>
    <lineage>
        <taxon>Eukaryota</taxon>
        <taxon>Fungi</taxon>
        <taxon>Dikarya</taxon>
        <taxon>Ascomycota</taxon>
        <taxon>Pezizomycotina</taxon>
        <taxon>Eurotiomycetes</taxon>
        <taxon>Eurotiomycetidae</taxon>
        <taxon>Eurotiales</taxon>
        <taxon>Trichocomaceae</taxon>
        <taxon>Talaromyces</taxon>
        <taxon>Talaromyces sect. Islandici</taxon>
    </lineage>
</organism>
<keyword evidence="5 8" id="KW-1133">Transmembrane helix</keyword>
<keyword evidence="6 8" id="KW-0472">Membrane</keyword>